<dbReference type="Pfam" id="PF13649">
    <property type="entry name" value="Methyltransf_25"/>
    <property type="match status" value="1"/>
</dbReference>
<dbReference type="GO" id="GO:0032259">
    <property type="term" value="P:methylation"/>
    <property type="evidence" value="ECO:0007669"/>
    <property type="project" value="UniProtKB-KW"/>
</dbReference>
<reference evidence="2" key="1">
    <citation type="submission" date="2023-07" db="EMBL/GenBank/DDBJ databases">
        <title>Sequencing the genomes of 1000 actinobacteria strains.</title>
        <authorList>
            <person name="Klenk H.-P."/>
        </authorList>
    </citation>
    <scope>NUCLEOTIDE SEQUENCE</scope>
    <source>
        <strain evidence="2">DSM 107476</strain>
    </source>
</reference>
<name>A0ABU2A0G0_9CORY</name>
<evidence type="ECO:0000259" key="1">
    <source>
        <dbReference type="Pfam" id="PF13649"/>
    </source>
</evidence>
<dbReference type="CDD" id="cd02440">
    <property type="entry name" value="AdoMet_MTases"/>
    <property type="match status" value="1"/>
</dbReference>
<proteinExistence type="predicted"/>
<protein>
    <submittedName>
        <fullName evidence="2">SAM-dependent methyltransferase</fullName>
    </submittedName>
</protein>
<sequence>MSAVLPGHDRPVDKLGGHWILARVGKKVLRPGGRETTDYLLAHSPIAGHDVIEFAPGLGVTAAALLERGPASYVGVDADPHAAAQLQSRIPATARTVVADCAATGLPAASADVVIGEAMLTMQTDRNKLAIMREAHRLLRPGGVYAIHEMGLAPEAIPEAVKVDIRKALARSIRVNSRPLTLGEWARLADEAGFDVVSVHDTSMGLLDPTRMLADEGVLGTVRIIINIARQPDVRRRVLDMRRVFLANRDHLRGVGLILRKR</sequence>
<gene>
    <name evidence="2" type="ORF">J2S39_001304</name>
</gene>
<keyword evidence="2" id="KW-0489">Methyltransferase</keyword>
<evidence type="ECO:0000313" key="2">
    <source>
        <dbReference type="EMBL" id="MDR7329628.1"/>
    </source>
</evidence>
<feature type="domain" description="Methyltransferase" evidence="1">
    <location>
        <begin position="51"/>
        <end position="143"/>
    </location>
</feature>
<organism evidence="2 3">
    <name type="scientific">Corynebacterium guangdongense</name>
    <dbReference type="NCBI Taxonomy" id="1783348"/>
    <lineage>
        <taxon>Bacteria</taxon>
        <taxon>Bacillati</taxon>
        <taxon>Actinomycetota</taxon>
        <taxon>Actinomycetes</taxon>
        <taxon>Mycobacteriales</taxon>
        <taxon>Corynebacteriaceae</taxon>
        <taxon>Corynebacterium</taxon>
    </lineage>
</organism>
<dbReference type="SUPFAM" id="SSF53335">
    <property type="entry name" value="S-adenosyl-L-methionine-dependent methyltransferases"/>
    <property type="match status" value="1"/>
</dbReference>
<evidence type="ECO:0000313" key="3">
    <source>
        <dbReference type="Proteomes" id="UP001180840"/>
    </source>
</evidence>
<dbReference type="GO" id="GO:0008168">
    <property type="term" value="F:methyltransferase activity"/>
    <property type="evidence" value="ECO:0007669"/>
    <property type="project" value="UniProtKB-KW"/>
</dbReference>
<keyword evidence="3" id="KW-1185">Reference proteome</keyword>
<dbReference type="RefSeq" id="WP_290194575.1">
    <property type="nucleotide sequence ID" value="NZ_CP047654.1"/>
</dbReference>
<accession>A0ABU2A0G0</accession>
<dbReference type="EMBL" id="JAVDXZ010000001">
    <property type="protein sequence ID" value="MDR7329628.1"/>
    <property type="molecule type" value="Genomic_DNA"/>
</dbReference>
<dbReference type="PANTHER" id="PTHR42912:SF95">
    <property type="entry name" value="METHYLTRANSFERASE TYPE 11 DOMAIN-CONTAINING PROTEIN"/>
    <property type="match status" value="1"/>
</dbReference>
<keyword evidence="2" id="KW-0808">Transferase</keyword>
<dbReference type="InterPro" id="IPR041698">
    <property type="entry name" value="Methyltransf_25"/>
</dbReference>
<dbReference type="Proteomes" id="UP001180840">
    <property type="component" value="Unassembled WGS sequence"/>
</dbReference>
<dbReference type="InterPro" id="IPR029063">
    <property type="entry name" value="SAM-dependent_MTases_sf"/>
</dbReference>
<dbReference type="PANTHER" id="PTHR42912">
    <property type="entry name" value="METHYLTRANSFERASE"/>
    <property type="match status" value="1"/>
</dbReference>
<dbReference type="Gene3D" id="3.40.50.150">
    <property type="entry name" value="Vaccinia Virus protein VP39"/>
    <property type="match status" value="1"/>
</dbReference>
<comment type="caution">
    <text evidence="2">The sequence shown here is derived from an EMBL/GenBank/DDBJ whole genome shotgun (WGS) entry which is preliminary data.</text>
</comment>
<dbReference type="InterPro" id="IPR050508">
    <property type="entry name" value="Methyltransf_Superfamily"/>
</dbReference>